<protein>
    <recommendedName>
        <fullName evidence="1">aminodeoxychorismate synthase</fullName>
        <ecNumber evidence="1">2.6.1.85</ecNumber>
    </recommendedName>
</protein>
<reference evidence="6" key="1">
    <citation type="submission" date="2017-09" db="EMBL/GenBank/DDBJ databases">
        <authorList>
            <person name="Varghese N."/>
            <person name="Submissions S."/>
        </authorList>
    </citation>
    <scope>NUCLEOTIDE SEQUENCE [LARGE SCALE GENOMIC DNA]</scope>
    <source>
        <strain evidence="6">USBA 140</strain>
    </source>
</reference>
<dbReference type="InterPro" id="IPR015890">
    <property type="entry name" value="Chorismate_C"/>
</dbReference>
<sequence length="445" mass="46222">MTPTVHPLPWRDPLTAFAPLAAEDGAVLLDAATPADPRGRYAYVCAAPSTVVRLRLGEADPFAALAALLPPTVDTLPDLPPFQTGVVAVLGYELGGAVERLPSPRPDDLGLPDLWAARFDTLAAFDTAERRAWVISTAGPEAAAAFAARLGTEPPPPPVAVPAPARAERTRAAHEAAVARTIAYIGAGDVFQANITQRFLAERPADLPAFDLYRRLRAASPAPFAAFLNLGEGAAVASASPERFLKLDAEGRVETRPIKGTRPRRADPAADAAEAAALLASAKDRAENLMIVDLLRNDIGRVCTVGSVRVPLLCGLESFAAVHHLVSVVEGRLAPGRTAVDLLRACFPGGSVTGAPKVRAMEIIAELEPARRGPYCGAIAWLGADGAMDSSIVIRTLCLGATGRIAAQAGGGIVSDSDPAAEYEESLTKAGALLRALAAEGPPPP</sequence>
<dbReference type="NCBIfam" id="TIGR00553">
    <property type="entry name" value="pabB"/>
    <property type="match status" value="1"/>
</dbReference>
<dbReference type="OrthoDB" id="9803598at2"/>
<name>A0A286G8B6_9PROT</name>
<keyword evidence="2" id="KW-0808">Transferase</keyword>
<dbReference type="InterPro" id="IPR019999">
    <property type="entry name" value="Anth_synth_I-like"/>
</dbReference>
<evidence type="ECO:0000259" key="4">
    <source>
        <dbReference type="Pfam" id="PF04715"/>
    </source>
</evidence>
<evidence type="ECO:0000256" key="2">
    <source>
        <dbReference type="ARBA" id="ARBA00022679"/>
    </source>
</evidence>
<dbReference type="InterPro" id="IPR006805">
    <property type="entry name" value="Anth_synth_I_N"/>
</dbReference>
<keyword evidence="6" id="KW-1185">Reference proteome</keyword>
<dbReference type="EC" id="2.6.1.85" evidence="1"/>
<dbReference type="Pfam" id="PF04715">
    <property type="entry name" value="Anth_synt_I_N"/>
    <property type="match status" value="1"/>
</dbReference>
<feature type="domain" description="Anthranilate synthase component I N-terminal" evidence="4">
    <location>
        <begin position="10"/>
        <end position="133"/>
    </location>
</feature>
<dbReference type="AlphaFoldDB" id="A0A286G8B6"/>
<dbReference type="Pfam" id="PF00425">
    <property type="entry name" value="Chorismate_bind"/>
    <property type="match status" value="1"/>
</dbReference>
<dbReference type="GO" id="GO:0009396">
    <property type="term" value="P:folic acid-containing compound biosynthetic process"/>
    <property type="evidence" value="ECO:0007669"/>
    <property type="project" value="InterPro"/>
</dbReference>
<gene>
    <name evidence="5" type="ORF">SAMN05421508_102109</name>
</gene>
<evidence type="ECO:0000313" key="6">
    <source>
        <dbReference type="Proteomes" id="UP000219621"/>
    </source>
</evidence>
<dbReference type="GO" id="GO:0000162">
    <property type="term" value="P:L-tryptophan biosynthetic process"/>
    <property type="evidence" value="ECO:0007669"/>
    <property type="project" value="TreeGrafter"/>
</dbReference>
<dbReference type="InterPro" id="IPR005801">
    <property type="entry name" value="ADC_synthase"/>
</dbReference>
<dbReference type="PANTHER" id="PTHR11236">
    <property type="entry name" value="AMINOBENZOATE/ANTHRANILATE SYNTHASE"/>
    <property type="match status" value="1"/>
</dbReference>
<dbReference type="Gene3D" id="3.60.120.10">
    <property type="entry name" value="Anthranilate synthase"/>
    <property type="match status" value="1"/>
</dbReference>
<dbReference type="InterPro" id="IPR005802">
    <property type="entry name" value="ADC_synth_comp_1"/>
</dbReference>
<accession>A0A286G8B6</accession>
<evidence type="ECO:0000313" key="5">
    <source>
        <dbReference type="EMBL" id="SOD91790.1"/>
    </source>
</evidence>
<dbReference type="GO" id="GO:0046820">
    <property type="term" value="F:4-amino-4-deoxychorismate synthase activity"/>
    <property type="evidence" value="ECO:0007669"/>
    <property type="project" value="UniProtKB-EC"/>
</dbReference>
<dbReference type="SUPFAM" id="SSF56322">
    <property type="entry name" value="ADC synthase"/>
    <property type="match status" value="1"/>
</dbReference>
<dbReference type="Proteomes" id="UP000219621">
    <property type="component" value="Unassembled WGS sequence"/>
</dbReference>
<dbReference type="PANTHER" id="PTHR11236:SF50">
    <property type="entry name" value="AMINODEOXYCHORISMATE SYNTHASE COMPONENT 1"/>
    <property type="match status" value="1"/>
</dbReference>
<dbReference type="RefSeq" id="WP_097277892.1">
    <property type="nucleotide sequence ID" value="NZ_OCNJ01000002.1"/>
</dbReference>
<dbReference type="PRINTS" id="PR00095">
    <property type="entry name" value="ANTSNTHASEI"/>
</dbReference>
<evidence type="ECO:0000256" key="1">
    <source>
        <dbReference type="ARBA" id="ARBA00013139"/>
    </source>
</evidence>
<evidence type="ECO:0000259" key="3">
    <source>
        <dbReference type="Pfam" id="PF00425"/>
    </source>
</evidence>
<organism evidence="5 6">
    <name type="scientific">Caenispirillum bisanense</name>
    <dbReference type="NCBI Taxonomy" id="414052"/>
    <lineage>
        <taxon>Bacteria</taxon>
        <taxon>Pseudomonadati</taxon>
        <taxon>Pseudomonadota</taxon>
        <taxon>Alphaproteobacteria</taxon>
        <taxon>Rhodospirillales</taxon>
        <taxon>Novispirillaceae</taxon>
        <taxon>Caenispirillum</taxon>
    </lineage>
</organism>
<feature type="domain" description="Chorismate-utilising enzyme C-terminal" evidence="3">
    <location>
        <begin position="172"/>
        <end position="429"/>
    </location>
</feature>
<dbReference type="EMBL" id="OCNJ01000002">
    <property type="protein sequence ID" value="SOD91790.1"/>
    <property type="molecule type" value="Genomic_DNA"/>
</dbReference>
<proteinExistence type="predicted"/>